<name>A0A812K3J1_9DINO</name>
<dbReference type="AlphaFoldDB" id="A0A812K3J1"/>
<dbReference type="EMBL" id="CAJNJA010007053">
    <property type="protein sequence ID" value="CAE7219610.1"/>
    <property type="molecule type" value="Genomic_DNA"/>
</dbReference>
<gene>
    <name evidence="1" type="ORF">SNEC2469_LOCUS2729</name>
</gene>
<organism evidence="1 2">
    <name type="scientific">Symbiodinium necroappetens</name>
    <dbReference type="NCBI Taxonomy" id="1628268"/>
    <lineage>
        <taxon>Eukaryota</taxon>
        <taxon>Sar</taxon>
        <taxon>Alveolata</taxon>
        <taxon>Dinophyceae</taxon>
        <taxon>Suessiales</taxon>
        <taxon>Symbiodiniaceae</taxon>
        <taxon>Symbiodinium</taxon>
    </lineage>
</organism>
<reference evidence="1" key="1">
    <citation type="submission" date="2021-02" db="EMBL/GenBank/DDBJ databases">
        <authorList>
            <person name="Dougan E. K."/>
            <person name="Rhodes N."/>
            <person name="Thang M."/>
            <person name="Chan C."/>
        </authorList>
    </citation>
    <scope>NUCLEOTIDE SEQUENCE</scope>
</reference>
<keyword evidence="2" id="KW-1185">Reference proteome</keyword>
<protein>
    <submittedName>
        <fullName evidence="1">Uncharacterized protein</fullName>
    </submittedName>
</protein>
<accession>A0A812K3J1</accession>
<evidence type="ECO:0000313" key="2">
    <source>
        <dbReference type="Proteomes" id="UP000601435"/>
    </source>
</evidence>
<sequence>MARAMHPSHLYGWQHVCAAVYSKVFIPSEGEVAEVLERQGHDNVLCVMLSGDRLEDYSKAELDLRVAAGATFRHETAHVEVSCYRHIAKDGTARFVVRPRRRGATVSFTVDSENYHVKLTEGRVISSTSAWMLRRVEEGARRASRGSTTRRKR</sequence>
<comment type="caution">
    <text evidence="1">The sequence shown here is derived from an EMBL/GenBank/DDBJ whole genome shotgun (WGS) entry which is preliminary data.</text>
</comment>
<dbReference type="Proteomes" id="UP000601435">
    <property type="component" value="Unassembled WGS sequence"/>
</dbReference>
<proteinExistence type="predicted"/>
<evidence type="ECO:0000313" key="1">
    <source>
        <dbReference type="EMBL" id="CAE7219610.1"/>
    </source>
</evidence>
<dbReference type="OrthoDB" id="10601538at2759"/>